<proteinExistence type="predicted"/>
<organism evidence="2 3">
    <name type="scientific">Arboricoccus pini</name>
    <dbReference type="NCBI Taxonomy" id="1963835"/>
    <lineage>
        <taxon>Bacteria</taxon>
        <taxon>Pseudomonadati</taxon>
        <taxon>Pseudomonadota</taxon>
        <taxon>Alphaproteobacteria</taxon>
        <taxon>Geminicoccales</taxon>
        <taxon>Geminicoccaceae</taxon>
        <taxon>Arboricoccus</taxon>
    </lineage>
</organism>
<dbReference type="InterPro" id="IPR025870">
    <property type="entry name" value="Glyoxalase-like_dom"/>
</dbReference>
<dbReference type="AlphaFoldDB" id="A0A212QPU0"/>
<name>A0A212QPU0_9PROT</name>
<dbReference type="RefSeq" id="WP_165769412.1">
    <property type="nucleotide sequence ID" value="NZ_FYEH01000002.1"/>
</dbReference>
<protein>
    <submittedName>
        <fullName evidence="2">Glyoxalase-like domain-containing protein</fullName>
    </submittedName>
</protein>
<evidence type="ECO:0000259" key="1">
    <source>
        <dbReference type="Pfam" id="PF13468"/>
    </source>
</evidence>
<dbReference type="SUPFAM" id="SSF54593">
    <property type="entry name" value="Glyoxalase/Bleomycin resistance protein/Dihydroxybiphenyl dioxygenase"/>
    <property type="match status" value="1"/>
</dbReference>
<evidence type="ECO:0000313" key="2">
    <source>
        <dbReference type="EMBL" id="SNB61453.1"/>
    </source>
</evidence>
<feature type="domain" description="Glyoxalase-like" evidence="1">
    <location>
        <begin position="5"/>
        <end position="181"/>
    </location>
</feature>
<gene>
    <name evidence="2" type="ORF">SAMN07250955_102248</name>
</gene>
<accession>A0A212QPU0</accession>
<dbReference type="EMBL" id="FYEH01000002">
    <property type="protein sequence ID" value="SNB61453.1"/>
    <property type="molecule type" value="Genomic_DNA"/>
</dbReference>
<evidence type="ECO:0000313" key="3">
    <source>
        <dbReference type="Proteomes" id="UP000197065"/>
    </source>
</evidence>
<dbReference type="Proteomes" id="UP000197065">
    <property type="component" value="Unassembled WGS sequence"/>
</dbReference>
<sequence length="214" mass="23030">MATELDHLVVGASSLEQGIAYVESQLGVQVPRGGRHEAMLTHNAVMSLGPNNVYFEILAIEPGAPAADAPRWFGMDDPALASRLAERPRLIAWVARTDELAMRLAAAGGRFGQPADFRRDSLSWKFGLHPTGLNEGAPATPVLIEWPANVHPAPGLADLGVRLEEIILHHPDPAWLRSELNALDFDDAVTIEAGPAPALSARFKRPDGSTILMD</sequence>
<reference evidence="2 3" key="1">
    <citation type="submission" date="2017-06" db="EMBL/GenBank/DDBJ databases">
        <authorList>
            <person name="Kim H.J."/>
            <person name="Triplett B.A."/>
        </authorList>
    </citation>
    <scope>NUCLEOTIDE SEQUENCE [LARGE SCALE GENOMIC DNA]</scope>
    <source>
        <strain evidence="2 3">B29T1</strain>
    </source>
</reference>
<dbReference type="Gene3D" id="3.10.180.10">
    <property type="entry name" value="2,3-Dihydroxybiphenyl 1,2-Dioxygenase, domain 1"/>
    <property type="match status" value="1"/>
</dbReference>
<dbReference type="Pfam" id="PF13468">
    <property type="entry name" value="Glyoxalase_3"/>
    <property type="match status" value="1"/>
</dbReference>
<dbReference type="InterPro" id="IPR029068">
    <property type="entry name" value="Glyas_Bleomycin-R_OHBP_Dase"/>
</dbReference>
<keyword evidence="3" id="KW-1185">Reference proteome</keyword>